<dbReference type="Gene3D" id="3.40.50.2000">
    <property type="entry name" value="Glycogen Phosphorylase B"/>
    <property type="match status" value="2"/>
</dbReference>
<dbReference type="PANTHER" id="PTHR12526:SF510">
    <property type="entry name" value="D-INOSITOL 3-PHOSPHATE GLYCOSYLTRANSFERASE"/>
    <property type="match status" value="1"/>
</dbReference>
<organism evidence="5 6">
    <name type="scientific">Microbacterium bovistercoris</name>
    <dbReference type="NCBI Taxonomy" id="2293570"/>
    <lineage>
        <taxon>Bacteria</taxon>
        <taxon>Bacillati</taxon>
        <taxon>Actinomycetota</taxon>
        <taxon>Actinomycetes</taxon>
        <taxon>Micrococcales</taxon>
        <taxon>Microbacteriaceae</taxon>
        <taxon>Microbacterium</taxon>
    </lineage>
</organism>
<dbReference type="GO" id="GO:0016757">
    <property type="term" value="F:glycosyltransferase activity"/>
    <property type="evidence" value="ECO:0007669"/>
    <property type="project" value="UniProtKB-KW"/>
</dbReference>
<keyword evidence="6" id="KW-1185">Reference proteome</keyword>
<evidence type="ECO:0000256" key="2">
    <source>
        <dbReference type="ARBA" id="ARBA00022679"/>
    </source>
</evidence>
<sequence>MSKRSHALWLVPVAELGGVARHVLDVTRVGIPGWWVTVLCPEGALADKLREQGSAVLTGPFGPSAGALESRRTLTRAVRALRPDIVHSHLAYADIINAWSRQPKETRRFTTEHGIAGDDGLYHRSSVQAKVMALVHRLRFLRFDGVIAVSQATRDAMIAKWRVRQPITVIRNGVDLPLGVTPRTPESTAGMRILSLSRLAPEKRIDKLIAAFSAIRAEYPEAILTIAGEGPLRSELVDLARAGGVLDHVRFPGFVDAEAAMADADVVVQLSVWENCSYTLMDAAMRGLRIVASDVGGNREIVSSNALVPFEASADFIAAAVIRSSPETESLDSTATMNERLALRMEEV</sequence>
<feature type="domain" description="Glycosyl transferase family 1" evidence="3">
    <location>
        <begin position="193"/>
        <end position="322"/>
    </location>
</feature>
<evidence type="ECO:0000259" key="3">
    <source>
        <dbReference type="Pfam" id="PF00534"/>
    </source>
</evidence>
<dbReference type="AlphaFoldDB" id="A0A371NXL5"/>
<protein>
    <submittedName>
        <fullName evidence="5">Glycosyltransferase</fullName>
    </submittedName>
</protein>
<name>A0A371NXL5_9MICO</name>
<dbReference type="RefSeq" id="WP_116240662.1">
    <property type="nucleotide sequence ID" value="NZ_QUAB01000013.1"/>
</dbReference>
<dbReference type="Proteomes" id="UP000262172">
    <property type="component" value="Unassembled WGS sequence"/>
</dbReference>
<evidence type="ECO:0000313" key="6">
    <source>
        <dbReference type="Proteomes" id="UP000262172"/>
    </source>
</evidence>
<feature type="domain" description="Glycosyltransferase subfamily 4-like N-terminal" evidence="4">
    <location>
        <begin position="17"/>
        <end position="176"/>
    </location>
</feature>
<gene>
    <name evidence="5" type="ORF">DY023_01940</name>
</gene>
<dbReference type="OrthoDB" id="506201at2"/>
<evidence type="ECO:0000256" key="1">
    <source>
        <dbReference type="ARBA" id="ARBA00022676"/>
    </source>
</evidence>
<comment type="caution">
    <text evidence="5">The sequence shown here is derived from an EMBL/GenBank/DDBJ whole genome shotgun (WGS) entry which is preliminary data.</text>
</comment>
<dbReference type="EMBL" id="QUAB01000013">
    <property type="protein sequence ID" value="REJ08050.1"/>
    <property type="molecule type" value="Genomic_DNA"/>
</dbReference>
<proteinExistence type="predicted"/>
<reference evidence="5 6" key="1">
    <citation type="submission" date="2018-08" db="EMBL/GenBank/DDBJ databases">
        <title>Isolation, diversity and antifungal activity of Actinobacteria from cow dung.</title>
        <authorList>
            <person name="Ling L."/>
        </authorList>
    </citation>
    <scope>NUCLEOTIDE SEQUENCE [LARGE SCALE GENOMIC DNA]</scope>
    <source>
        <strain evidence="5 6">NEAU-LLE</strain>
    </source>
</reference>
<accession>A0A371NXL5</accession>
<keyword evidence="2 5" id="KW-0808">Transferase</keyword>
<dbReference type="CDD" id="cd03801">
    <property type="entry name" value="GT4_PimA-like"/>
    <property type="match status" value="1"/>
</dbReference>
<evidence type="ECO:0000313" key="5">
    <source>
        <dbReference type="EMBL" id="REJ08050.1"/>
    </source>
</evidence>
<dbReference type="Pfam" id="PF00534">
    <property type="entry name" value="Glycos_transf_1"/>
    <property type="match status" value="1"/>
</dbReference>
<dbReference type="SUPFAM" id="SSF53756">
    <property type="entry name" value="UDP-Glycosyltransferase/glycogen phosphorylase"/>
    <property type="match status" value="1"/>
</dbReference>
<dbReference type="InterPro" id="IPR001296">
    <property type="entry name" value="Glyco_trans_1"/>
</dbReference>
<dbReference type="InterPro" id="IPR028098">
    <property type="entry name" value="Glyco_trans_4-like_N"/>
</dbReference>
<dbReference type="Pfam" id="PF13439">
    <property type="entry name" value="Glyco_transf_4"/>
    <property type="match status" value="1"/>
</dbReference>
<evidence type="ECO:0000259" key="4">
    <source>
        <dbReference type="Pfam" id="PF13439"/>
    </source>
</evidence>
<dbReference type="PANTHER" id="PTHR12526">
    <property type="entry name" value="GLYCOSYLTRANSFERASE"/>
    <property type="match status" value="1"/>
</dbReference>
<keyword evidence="1" id="KW-0328">Glycosyltransferase</keyword>